<keyword evidence="2" id="KW-1185">Reference proteome</keyword>
<dbReference type="AlphaFoldDB" id="A0A916YLK4"/>
<organism evidence="1 2">
    <name type="scientific">Emticicia aquatilis</name>
    <dbReference type="NCBI Taxonomy" id="1537369"/>
    <lineage>
        <taxon>Bacteria</taxon>
        <taxon>Pseudomonadati</taxon>
        <taxon>Bacteroidota</taxon>
        <taxon>Cytophagia</taxon>
        <taxon>Cytophagales</taxon>
        <taxon>Leadbetterellaceae</taxon>
        <taxon>Emticicia</taxon>
    </lineage>
</organism>
<sequence>MNIQPTLRIVSDDVAIIDCLVDHGEMFKSFDTNKTTTFLVDEDLHIVFYFAESEVENKFMMYIVDNFTENQDCMALVLNHLEEQIKNNNYTYIMKQAKSKVLDMLHMTNTFRALFGKNKTEEANELYY</sequence>
<gene>
    <name evidence="1" type="ORF">GCM10011514_14330</name>
</gene>
<reference evidence="1" key="1">
    <citation type="journal article" date="2014" name="Int. J. Syst. Evol. Microbiol.">
        <title>Complete genome sequence of Corynebacterium casei LMG S-19264T (=DSM 44701T), isolated from a smear-ripened cheese.</title>
        <authorList>
            <consortium name="US DOE Joint Genome Institute (JGI-PGF)"/>
            <person name="Walter F."/>
            <person name="Albersmeier A."/>
            <person name="Kalinowski J."/>
            <person name="Ruckert C."/>
        </authorList>
    </citation>
    <scope>NUCLEOTIDE SEQUENCE</scope>
    <source>
        <strain evidence="1">CGMCC 1.15958</strain>
    </source>
</reference>
<dbReference type="Proteomes" id="UP000609064">
    <property type="component" value="Unassembled WGS sequence"/>
</dbReference>
<proteinExistence type="predicted"/>
<evidence type="ECO:0000313" key="1">
    <source>
        <dbReference type="EMBL" id="GGD51220.1"/>
    </source>
</evidence>
<dbReference type="EMBL" id="BMKK01000002">
    <property type="protein sequence ID" value="GGD51220.1"/>
    <property type="molecule type" value="Genomic_DNA"/>
</dbReference>
<dbReference type="RefSeq" id="WP_188765355.1">
    <property type="nucleotide sequence ID" value="NZ_BMKK01000002.1"/>
</dbReference>
<evidence type="ECO:0000313" key="2">
    <source>
        <dbReference type="Proteomes" id="UP000609064"/>
    </source>
</evidence>
<protein>
    <submittedName>
        <fullName evidence="1">Uncharacterized protein</fullName>
    </submittedName>
</protein>
<reference evidence="1" key="2">
    <citation type="submission" date="2020-09" db="EMBL/GenBank/DDBJ databases">
        <authorList>
            <person name="Sun Q."/>
            <person name="Zhou Y."/>
        </authorList>
    </citation>
    <scope>NUCLEOTIDE SEQUENCE</scope>
    <source>
        <strain evidence="1">CGMCC 1.15958</strain>
    </source>
</reference>
<name>A0A916YLK4_9BACT</name>
<comment type="caution">
    <text evidence="1">The sequence shown here is derived from an EMBL/GenBank/DDBJ whole genome shotgun (WGS) entry which is preliminary data.</text>
</comment>
<accession>A0A916YLK4</accession>